<accession>A0ABC9AUL7</accession>
<keyword evidence="3" id="KW-1185">Reference proteome</keyword>
<evidence type="ECO:0000313" key="3">
    <source>
        <dbReference type="Proteomes" id="UP001497457"/>
    </source>
</evidence>
<keyword evidence="1" id="KW-0732">Signal</keyword>
<name>A0ABC9AUL7_9POAL</name>
<dbReference type="Proteomes" id="UP001497457">
    <property type="component" value="Chromosome 23rd"/>
</dbReference>
<dbReference type="AlphaFoldDB" id="A0ABC9AUL7"/>
<sequence length="96" mass="9675">MAAARKDLLLVAVLLLSAVAVQSVAVATTAGSGEVRGAEGDVNATAAAGGYAVCRAGCPDTFWNCNDWCHTSGYKNGGVCVPPLRQQCCCVGARSA</sequence>
<organism evidence="2 3">
    <name type="scientific">Urochloa decumbens</name>
    <dbReference type="NCBI Taxonomy" id="240449"/>
    <lineage>
        <taxon>Eukaryota</taxon>
        <taxon>Viridiplantae</taxon>
        <taxon>Streptophyta</taxon>
        <taxon>Embryophyta</taxon>
        <taxon>Tracheophyta</taxon>
        <taxon>Spermatophyta</taxon>
        <taxon>Magnoliopsida</taxon>
        <taxon>Liliopsida</taxon>
        <taxon>Poales</taxon>
        <taxon>Poaceae</taxon>
        <taxon>PACMAD clade</taxon>
        <taxon>Panicoideae</taxon>
        <taxon>Panicodae</taxon>
        <taxon>Paniceae</taxon>
        <taxon>Melinidinae</taxon>
        <taxon>Urochloa</taxon>
    </lineage>
</organism>
<feature type="chain" id="PRO_5044816849" evidence="1">
    <location>
        <begin position="24"/>
        <end position="96"/>
    </location>
</feature>
<dbReference type="EMBL" id="OZ075133">
    <property type="protein sequence ID" value="CAL4986226.1"/>
    <property type="molecule type" value="Genomic_DNA"/>
</dbReference>
<feature type="signal peptide" evidence="1">
    <location>
        <begin position="1"/>
        <end position="23"/>
    </location>
</feature>
<protein>
    <submittedName>
        <fullName evidence="2">Uncharacterized protein</fullName>
    </submittedName>
</protein>
<reference evidence="2" key="1">
    <citation type="submission" date="2024-10" db="EMBL/GenBank/DDBJ databases">
        <authorList>
            <person name="Ryan C."/>
        </authorList>
    </citation>
    <scope>NUCLEOTIDE SEQUENCE [LARGE SCALE GENOMIC DNA]</scope>
</reference>
<evidence type="ECO:0000256" key="1">
    <source>
        <dbReference type="SAM" id="SignalP"/>
    </source>
</evidence>
<evidence type="ECO:0000313" key="2">
    <source>
        <dbReference type="EMBL" id="CAL4986226.1"/>
    </source>
</evidence>
<gene>
    <name evidence="2" type="ORF">URODEC1_LOCUS58305</name>
</gene>
<proteinExistence type="predicted"/>